<dbReference type="InParanoid" id="A0A1Y1N568"/>
<dbReference type="Gene3D" id="3.90.550.50">
    <property type="match status" value="1"/>
</dbReference>
<reference evidence="8" key="1">
    <citation type="journal article" date="2016" name="Sci. Rep.">
        <title>Molecular characterization of firefly nuptial gifts: a multi-omics approach sheds light on postcopulatory sexual selection.</title>
        <authorList>
            <person name="Al-Wathiqui N."/>
            <person name="Fallon T.R."/>
            <person name="South A."/>
            <person name="Weng J.K."/>
            <person name="Lewis S.M."/>
        </authorList>
    </citation>
    <scope>NUCLEOTIDE SEQUENCE</scope>
</reference>
<keyword evidence="10" id="KW-1185">Reference proteome</keyword>
<feature type="transmembrane region" description="Helical" evidence="7">
    <location>
        <begin position="9"/>
        <end position="29"/>
    </location>
</feature>
<dbReference type="EMBL" id="GEZM01015227">
    <property type="protein sequence ID" value="JAV91835.1"/>
    <property type="molecule type" value="Transcribed_RNA"/>
</dbReference>
<reference evidence="9 10" key="2">
    <citation type="journal article" date="2018" name="Elife">
        <title>Firefly genomes illuminate parallel origins of bioluminescence in beetles.</title>
        <authorList>
            <person name="Fallon T.R."/>
            <person name="Lower S.E."/>
            <person name="Chang C.H."/>
            <person name="Bessho-Uehara M."/>
            <person name="Martin G.J."/>
            <person name="Bewick A.J."/>
            <person name="Behringer M."/>
            <person name="Debat H.J."/>
            <person name="Wong I."/>
            <person name="Day J.C."/>
            <person name="Suvorov A."/>
            <person name="Silva C.J."/>
            <person name="Stanger-Hall K.F."/>
            <person name="Hall D.W."/>
            <person name="Schmitz R.J."/>
            <person name="Nelson D.R."/>
            <person name="Lewis S.M."/>
            <person name="Shigenobu S."/>
            <person name="Bybee S.M."/>
            <person name="Larracuente A.M."/>
            <person name="Oba Y."/>
            <person name="Weng J.K."/>
        </authorList>
    </citation>
    <scope>NUCLEOTIDE SEQUENCE [LARGE SCALE GENOMIC DNA]</scope>
    <source>
        <strain evidence="9">1611_PpyrPB1</strain>
        <tissue evidence="9">Whole body</tissue>
    </source>
</reference>
<dbReference type="Proteomes" id="UP000327044">
    <property type="component" value="Unassembled WGS sequence"/>
</dbReference>
<dbReference type="InterPro" id="IPR026050">
    <property type="entry name" value="C1GALT1/C1GALT1_chp1"/>
</dbReference>
<evidence type="ECO:0000256" key="6">
    <source>
        <dbReference type="ARBA" id="ARBA00023136"/>
    </source>
</evidence>
<name>A0A1Y1N568_PHOPY</name>
<keyword evidence="4" id="KW-0735">Signal-anchor</keyword>
<sequence length="373" mass="43084">MFHIRLKVALLFIVGFVIGFLIALFLSVIQPKNKLPTHHASLHDLYEPWFVKQNLRRYRKTFDTLRYSGQTFLTESTYLYNKIEIACLVLVRRIKYVKAAQMTWGTQCNHLEFINLKPTKNKLPSKKNITNSAWYLLCKNLSNLPDTFHWVLVLNENTFALLENLRYLVAPLNSSAQYYLGHSMVFWGIRYNSGQAGYLISNGTLSALKRKVKEDSCSSDSVFWNLEDYYLGRALSTLNITTSDTRDKRGLAVFHGFNLQKLFSPGSIELSNYFKHSTYPTLCCSTRSVTFQVQGTSSMYTYSYLLNQLQIFASGSYGNRMATTPVPEYEVWKTLLREHGRNYTNISPEEYYEFWVDLVSDPNSFSSKLKSGN</sequence>
<dbReference type="EMBL" id="VVIM01000008">
    <property type="protein sequence ID" value="KAB0794687.1"/>
    <property type="molecule type" value="Genomic_DNA"/>
</dbReference>
<proteinExistence type="inferred from homology"/>
<evidence type="ECO:0000256" key="5">
    <source>
        <dbReference type="ARBA" id="ARBA00022989"/>
    </source>
</evidence>
<dbReference type="AlphaFoldDB" id="A0A1Y1N568"/>
<comment type="subcellular location">
    <subcellularLocation>
        <location evidence="1">Membrane</location>
        <topology evidence="1">Single-pass type II membrane protein</topology>
    </subcellularLocation>
</comment>
<evidence type="ECO:0000256" key="3">
    <source>
        <dbReference type="ARBA" id="ARBA00022692"/>
    </source>
</evidence>
<dbReference type="PANTHER" id="PTHR23033:SF14">
    <property type="entry name" value="GLYCOPROTEIN-N-ACETYLGALACTOSAMINE 3-BETA-GALACTOSYLTRANSFERASE 1-RELATED"/>
    <property type="match status" value="1"/>
</dbReference>
<evidence type="ECO:0000313" key="8">
    <source>
        <dbReference type="EMBL" id="JAV91835.1"/>
    </source>
</evidence>
<dbReference type="GO" id="GO:0016020">
    <property type="term" value="C:membrane"/>
    <property type="evidence" value="ECO:0007669"/>
    <property type="project" value="UniProtKB-SubCell"/>
</dbReference>
<evidence type="ECO:0000313" key="10">
    <source>
        <dbReference type="Proteomes" id="UP000327044"/>
    </source>
</evidence>
<keyword evidence="5 7" id="KW-1133">Transmembrane helix</keyword>
<keyword evidence="3 7" id="KW-0812">Transmembrane</keyword>
<evidence type="ECO:0000256" key="2">
    <source>
        <dbReference type="ARBA" id="ARBA00006462"/>
    </source>
</evidence>
<dbReference type="OrthoDB" id="414175at2759"/>
<reference evidence="9" key="3">
    <citation type="submission" date="2019-08" db="EMBL/GenBank/DDBJ databases">
        <authorList>
            <consortium name="Photinus pyralis genome working group"/>
            <person name="Fallon T.R."/>
            <person name="Sander Lower S.E."/>
            <person name="Weng J.-K."/>
        </authorList>
    </citation>
    <scope>NUCLEOTIDE SEQUENCE</scope>
    <source>
        <strain evidence="9">1611_PpyrPB1</strain>
        <tissue evidence="9">Whole body</tissue>
    </source>
</reference>
<comment type="similarity">
    <text evidence="2">Belongs to the glycosyltransferase 31 family. Beta3-Gal-T subfamily.</text>
</comment>
<protein>
    <recommendedName>
        <fullName evidence="11">Hexosyltransferase</fullName>
    </recommendedName>
</protein>
<organism evidence="8">
    <name type="scientific">Photinus pyralis</name>
    <name type="common">Common eastern firefly</name>
    <name type="synonym">Lampyris pyralis</name>
    <dbReference type="NCBI Taxonomy" id="7054"/>
    <lineage>
        <taxon>Eukaryota</taxon>
        <taxon>Metazoa</taxon>
        <taxon>Ecdysozoa</taxon>
        <taxon>Arthropoda</taxon>
        <taxon>Hexapoda</taxon>
        <taxon>Insecta</taxon>
        <taxon>Pterygota</taxon>
        <taxon>Neoptera</taxon>
        <taxon>Endopterygota</taxon>
        <taxon>Coleoptera</taxon>
        <taxon>Polyphaga</taxon>
        <taxon>Elateriformia</taxon>
        <taxon>Elateroidea</taxon>
        <taxon>Lampyridae</taxon>
        <taxon>Lampyrinae</taxon>
        <taxon>Photinus</taxon>
    </lineage>
</organism>
<keyword evidence="6 7" id="KW-0472">Membrane</keyword>
<evidence type="ECO:0000256" key="7">
    <source>
        <dbReference type="SAM" id="Phobius"/>
    </source>
</evidence>
<evidence type="ECO:0008006" key="11">
    <source>
        <dbReference type="Google" id="ProtNLM"/>
    </source>
</evidence>
<evidence type="ECO:0000313" key="9">
    <source>
        <dbReference type="EMBL" id="KAB0794687.1"/>
    </source>
</evidence>
<dbReference type="GO" id="GO:0016263">
    <property type="term" value="F:glycoprotein-N-acetylgalactosamine 3-beta-galactosyltransferase activity"/>
    <property type="evidence" value="ECO:0007669"/>
    <property type="project" value="TreeGrafter"/>
</dbReference>
<dbReference type="PANTHER" id="PTHR23033">
    <property type="entry name" value="BETA1,3-GALACTOSYLTRANSFERASE"/>
    <property type="match status" value="1"/>
</dbReference>
<gene>
    <name evidence="9" type="ORF">PPYR_11526</name>
</gene>
<evidence type="ECO:0000256" key="4">
    <source>
        <dbReference type="ARBA" id="ARBA00022968"/>
    </source>
</evidence>
<accession>A0A1Y1N568</accession>
<evidence type="ECO:0000256" key="1">
    <source>
        <dbReference type="ARBA" id="ARBA00004606"/>
    </source>
</evidence>